<reference evidence="1" key="1">
    <citation type="submission" date="2021-02" db="EMBL/GenBank/DDBJ databases">
        <authorList>
            <person name="Nowell W R."/>
        </authorList>
    </citation>
    <scope>NUCLEOTIDE SEQUENCE</scope>
</reference>
<evidence type="ECO:0000313" key="1">
    <source>
        <dbReference type="EMBL" id="CAF4216335.1"/>
    </source>
</evidence>
<gene>
    <name evidence="1" type="ORF">UJA718_LOCUS7457</name>
</gene>
<feature type="non-terminal residue" evidence="1">
    <location>
        <position position="1"/>
    </location>
</feature>
<accession>A0A820CMT7</accession>
<proteinExistence type="predicted"/>
<dbReference type="Proteomes" id="UP000663873">
    <property type="component" value="Unassembled WGS sequence"/>
</dbReference>
<organism evidence="1 2">
    <name type="scientific">Rotaria socialis</name>
    <dbReference type="NCBI Taxonomy" id="392032"/>
    <lineage>
        <taxon>Eukaryota</taxon>
        <taxon>Metazoa</taxon>
        <taxon>Spiralia</taxon>
        <taxon>Gnathifera</taxon>
        <taxon>Rotifera</taxon>
        <taxon>Eurotatoria</taxon>
        <taxon>Bdelloidea</taxon>
        <taxon>Philodinida</taxon>
        <taxon>Philodinidae</taxon>
        <taxon>Rotaria</taxon>
    </lineage>
</organism>
<evidence type="ECO:0000313" key="2">
    <source>
        <dbReference type="Proteomes" id="UP000663873"/>
    </source>
</evidence>
<comment type="caution">
    <text evidence="1">The sequence shown here is derived from an EMBL/GenBank/DDBJ whole genome shotgun (WGS) entry which is preliminary data.</text>
</comment>
<sequence length="39" mass="4497">IDLEETSVDDTNLPINFYPNNKKECEFSGDPKKKPRNSI</sequence>
<name>A0A820CMT7_9BILA</name>
<dbReference type="AlphaFoldDB" id="A0A820CMT7"/>
<protein>
    <submittedName>
        <fullName evidence="1">Uncharacterized protein</fullName>
    </submittedName>
</protein>
<keyword evidence="2" id="KW-1185">Reference proteome</keyword>
<dbReference type="EMBL" id="CAJOBP010000750">
    <property type="protein sequence ID" value="CAF4216335.1"/>
    <property type="molecule type" value="Genomic_DNA"/>
</dbReference>